<keyword evidence="1" id="KW-0732">Signal</keyword>
<feature type="chain" id="PRO_5028180982" evidence="1">
    <location>
        <begin position="20"/>
        <end position="135"/>
    </location>
</feature>
<organism evidence="2">
    <name type="scientific">Bracon brevicornis</name>
    <dbReference type="NCBI Taxonomy" id="1563983"/>
    <lineage>
        <taxon>Eukaryota</taxon>
        <taxon>Metazoa</taxon>
        <taxon>Ecdysozoa</taxon>
        <taxon>Arthropoda</taxon>
        <taxon>Hexapoda</taxon>
        <taxon>Insecta</taxon>
        <taxon>Pterygota</taxon>
        <taxon>Neoptera</taxon>
        <taxon>Endopterygota</taxon>
        <taxon>Hymenoptera</taxon>
        <taxon>Apocrita</taxon>
        <taxon>Ichneumonoidea</taxon>
        <taxon>Braconidae</taxon>
        <taxon>Braconinae</taxon>
        <taxon>Bracon</taxon>
    </lineage>
</organism>
<accession>A0A6V7J3V6</accession>
<feature type="signal peptide" evidence="1">
    <location>
        <begin position="1"/>
        <end position="19"/>
    </location>
</feature>
<evidence type="ECO:0000313" key="2">
    <source>
        <dbReference type="EMBL" id="CAD1545907.1"/>
    </source>
</evidence>
<reference evidence="2" key="1">
    <citation type="submission" date="2020-07" db="EMBL/GenBank/DDBJ databases">
        <authorList>
            <person name="Ferguson B K."/>
        </authorList>
    </citation>
    <scope>NUCLEOTIDE SEQUENCE</scope>
    <source>
        <strain evidence="2">L06</strain>
    </source>
</reference>
<evidence type="ECO:0000256" key="1">
    <source>
        <dbReference type="SAM" id="SignalP"/>
    </source>
</evidence>
<gene>
    <name evidence="2" type="ORF">BBRV_LOCUS40391</name>
</gene>
<sequence>MYLLPIFLTLIALASTAPATYDQRQDGKLNVHAKLENLLILVAPSMGSMSGLDFDLTSLLDQDLNFRKTTKDELDKYDADIMELEKLPEFKEKAAGEPSVKRDDLKLIGEAIENCGPGRFRNQYGVCEADGAGEK</sequence>
<protein>
    <submittedName>
        <fullName evidence="2">Uncharacterized protein</fullName>
    </submittedName>
</protein>
<proteinExistence type="predicted"/>
<name>A0A6V7J3V6_9HYME</name>
<dbReference type="EMBL" id="CADCXW020000012">
    <property type="protein sequence ID" value="CAD1545907.1"/>
    <property type="molecule type" value="Genomic_DNA"/>
</dbReference>
<dbReference type="AlphaFoldDB" id="A0A6V7J3V6"/>